<accession>A0ABU1FVX2</accession>
<dbReference type="Pfam" id="PF13454">
    <property type="entry name" value="NAD_binding_9"/>
    <property type="match status" value="1"/>
</dbReference>
<feature type="domain" description="FAD-dependent urate hydroxylase HpyO/Asp monooxygenase CreE-like FAD/NAD(P)-binding" evidence="1">
    <location>
        <begin position="11"/>
        <end position="178"/>
    </location>
</feature>
<name>A0ABU1FVX2_9MICC</name>
<dbReference type="PANTHER" id="PTHR40254:SF1">
    <property type="entry name" value="BLR0577 PROTEIN"/>
    <property type="match status" value="1"/>
</dbReference>
<comment type="caution">
    <text evidence="2">The sequence shown here is derived from an EMBL/GenBank/DDBJ whole genome shotgun (WGS) entry which is preliminary data.</text>
</comment>
<dbReference type="Proteomes" id="UP001260872">
    <property type="component" value="Unassembled WGS sequence"/>
</dbReference>
<proteinExistence type="predicted"/>
<dbReference type="SUPFAM" id="SSF51905">
    <property type="entry name" value="FAD/NAD(P)-binding domain"/>
    <property type="match status" value="1"/>
</dbReference>
<sequence>MAGSGREFTIAVIGAGPRGTSFMERLLALVERTDARTAQRLRLLVIDPAPHGPGRVWDPEQSPLYLMNTPASYPTAAPSDETLEHLPASSVSISFLVWARQNGLTYEATDYPTRADYGRYLRWLQEMTTERLQDAGVVVKHLLTEVTALSPAADGYSLTLADREDPMEVNAAVLALGHLPAHLTGGAEQLARSAAELGLHYIPASVPTDVDYASFPAGETVLVRGMGLNFFDLMIQVTVGRGGEFVPVPGAPAGRTLEYRPSGDEPHLAAGSRRGTPYRAKTVVPGFVPEGIDLVHLTEPVLAELLDQHGRLDFREHLWPLIEADVRHTYERFGGTSPQDFDIRTLARPFDGRSFRSASEYQTAMLEFLEHDAATSAAGTASPEKMAIAALHAARMRIKPLLTAHQISNASRLHDVEGWFESLVEGLASGPPLQRIEELAALARAGVVEFLGPDPVYGVDREHGLFLADSPTVSGARYSAAHMVEAMMPPNKIPASDSPLVHSLLQQHLAYPAGLVVSDHPGERVLHKGFAVTEAPYRLRGEKSSTEAPLYVLGLQLSSVHWGTAIAAEAGGDPAASARTLLDAQEAAADILRRLTEDAA</sequence>
<reference evidence="3" key="1">
    <citation type="submission" date="2023-07" db="EMBL/GenBank/DDBJ databases">
        <title>Description of three actinobacteria isolated from air of manufacturing shop in a pharmaceutical factory.</title>
        <authorList>
            <person name="Zhang D.-F."/>
        </authorList>
    </citation>
    <scope>NUCLEOTIDE SEQUENCE [LARGE SCALE GENOMIC DNA]</scope>
    <source>
        <strain evidence="3">CCTCC AB 207010</strain>
    </source>
</reference>
<keyword evidence="3" id="KW-1185">Reference proteome</keyword>
<organism evidence="2 3">
    <name type="scientific">Nesterenkonia flava</name>
    <dbReference type="NCBI Taxonomy" id="469799"/>
    <lineage>
        <taxon>Bacteria</taxon>
        <taxon>Bacillati</taxon>
        <taxon>Actinomycetota</taxon>
        <taxon>Actinomycetes</taxon>
        <taxon>Micrococcales</taxon>
        <taxon>Micrococcaceae</taxon>
        <taxon>Nesterenkonia</taxon>
    </lineage>
</organism>
<dbReference type="EMBL" id="JAVKGT010000023">
    <property type="protein sequence ID" value="MDR5712323.1"/>
    <property type="molecule type" value="Genomic_DNA"/>
</dbReference>
<gene>
    <name evidence="2" type="ORF">RH857_09300</name>
</gene>
<evidence type="ECO:0000259" key="1">
    <source>
        <dbReference type="Pfam" id="PF13454"/>
    </source>
</evidence>
<dbReference type="Gene3D" id="3.50.50.60">
    <property type="entry name" value="FAD/NAD(P)-binding domain"/>
    <property type="match status" value="1"/>
</dbReference>
<dbReference type="RefSeq" id="WP_310537704.1">
    <property type="nucleotide sequence ID" value="NZ_BAAAOC010000014.1"/>
</dbReference>
<dbReference type="InterPro" id="IPR052189">
    <property type="entry name" value="L-asp_N-monooxygenase_NS-form"/>
</dbReference>
<evidence type="ECO:0000313" key="2">
    <source>
        <dbReference type="EMBL" id="MDR5712323.1"/>
    </source>
</evidence>
<dbReference type="InterPro" id="IPR038732">
    <property type="entry name" value="HpyO/CreE_NAD-binding"/>
</dbReference>
<dbReference type="PANTHER" id="PTHR40254">
    <property type="entry name" value="BLR0577 PROTEIN"/>
    <property type="match status" value="1"/>
</dbReference>
<dbReference type="InterPro" id="IPR036188">
    <property type="entry name" value="FAD/NAD-bd_sf"/>
</dbReference>
<evidence type="ECO:0000313" key="3">
    <source>
        <dbReference type="Proteomes" id="UP001260872"/>
    </source>
</evidence>
<protein>
    <submittedName>
        <fullName evidence="2">FAD/NAD(P)-binding protein</fullName>
    </submittedName>
</protein>